<dbReference type="PANTHER" id="PTHR45453">
    <property type="entry name" value="PHOSPHATE REGULON SENSOR PROTEIN PHOR"/>
    <property type="match status" value="1"/>
</dbReference>
<dbReference type="PROSITE" id="PS50885">
    <property type="entry name" value="HAMP"/>
    <property type="match status" value="1"/>
</dbReference>
<keyword evidence="12" id="KW-0175">Coiled coil</keyword>
<keyword evidence="13" id="KW-0812">Transmembrane</keyword>
<keyword evidence="10" id="KW-0902">Two-component regulatory system</keyword>
<keyword evidence="13" id="KW-1133">Transmembrane helix</keyword>
<dbReference type="InterPro" id="IPR003594">
    <property type="entry name" value="HATPase_dom"/>
</dbReference>
<evidence type="ECO:0000256" key="4">
    <source>
        <dbReference type="ARBA" id="ARBA00022475"/>
    </source>
</evidence>
<dbReference type="EMBL" id="JAGGLV010000003">
    <property type="protein sequence ID" value="MBP2111149.1"/>
    <property type="molecule type" value="Genomic_DNA"/>
</dbReference>
<dbReference type="CDD" id="cd00082">
    <property type="entry name" value="HisKA"/>
    <property type="match status" value="1"/>
</dbReference>
<evidence type="ECO:0000256" key="3">
    <source>
        <dbReference type="ARBA" id="ARBA00012438"/>
    </source>
</evidence>
<evidence type="ECO:0000256" key="13">
    <source>
        <dbReference type="SAM" id="Phobius"/>
    </source>
</evidence>
<evidence type="ECO:0000313" key="16">
    <source>
        <dbReference type="EMBL" id="MBP2111149.1"/>
    </source>
</evidence>
<keyword evidence="5" id="KW-0597">Phosphoprotein</keyword>
<evidence type="ECO:0000256" key="8">
    <source>
        <dbReference type="ARBA" id="ARBA00022777"/>
    </source>
</evidence>
<dbReference type="InterPro" id="IPR036890">
    <property type="entry name" value="HATPase_C_sf"/>
</dbReference>
<dbReference type="InterPro" id="IPR050351">
    <property type="entry name" value="BphY/WalK/GraS-like"/>
</dbReference>
<dbReference type="InterPro" id="IPR003661">
    <property type="entry name" value="HisK_dim/P_dom"/>
</dbReference>
<dbReference type="SUPFAM" id="SSF47384">
    <property type="entry name" value="Homodimeric domain of signal transducing histidine kinase"/>
    <property type="match status" value="1"/>
</dbReference>
<keyword evidence="8 16" id="KW-0418">Kinase</keyword>
<dbReference type="Proteomes" id="UP000773462">
    <property type="component" value="Unassembled WGS sequence"/>
</dbReference>
<keyword evidence="4" id="KW-1003">Cell membrane</keyword>
<reference evidence="16 17" key="1">
    <citation type="submission" date="2021-03" db="EMBL/GenBank/DDBJ databases">
        <title>Genomic Encyclopedia of Type Strains, Phase IV (KMG-IV): sequencing the most valuable type-strain genomes for metagenomic binning, comparative biology and taxonomic classification.</title>
        <authorList>
            <person name="Goeker M."/>
        </authorList>
    </citation>
    <scope>NUCLEOTIDE SEQUENCE [LARGE SCALE GENOMIC DNA]</scope>
    <source>
        <strain evidence="16 17">DSM 101953</strain>
    </source>
</reference>
<evidence type="ECO:0000259" key="15">
    <source>
        <dbReference type="PROSITE" id="PS50885"/>
    </source>
</evidence>
<feature type="coiled-coil region" evidence="12">
    <location>
        <begin position="338"/>
        <end position="365"/>
    </location>
</feature>
<dbReference type="EC" id="2.7.13.3" evidence="3"/>
<dbReference type="GO" id="GO:0016301">
    <property type="term" value="F:kinase activity"/>
    <property type="evidence" value="ECO:0007669"/>
    <property type="project" value="UniProtKB-KW"/>
</dbReference>
<dbReference type="CDD" id="cd06225">
    <property type="entry name" value="HAMP"/>
    <property type="match status" value="1"/>
</dbReference>
<evidence type="ECO:0000256" key="9">
    <source>
        <dbReference type="ARBA" id="ARBA00022840"/>
    </source>
</evidence>
<dbReference type="Gene3D" id="1.10.287.130">
    <property type="match status" value="1"/>
</dbReference>
<dbReference type="Gene3D" id="3.30.565.10">
    <property type="entry name" value="Histidine kinase-like ATPase, C-terminal domain"/>
    <property type="match status" value="1"/>
</dbReference>
<feature type="domain" description="HAMP" evidence="15">
    <location>
        <begin position="291"/>
        <end position="343"/>
    </location>
</feature>
<comment type="subcellular location">
    <subcellularLocation>
        <location evidence="2">Cell membrane</location>
        <topology evidence="2">Multi-pass membrane protein</topology>
    </subcellularLocation>
</comment>
<keyword evidence="11 13" id="KW-0472">Membrane</keyword>
<comment type="catalytic activity">
    <reaction evidence="1">
        <text>ATP + protein L-histidine = ADP + protein N-phospho-L-histidine.</text>
        <dbReference type="EC" id="2.7.13.3"/>
    </reaction>
</comment>
<name>A0ABS4NM51_9BACL</name>
<gene>
    <name evidence="16" type="ORF">J2Z70_001290</name>
</gene>
<evidence type="ECO:0000256" key="11">
    <source>
        <dbReference type="ARBA" id="ARBA00023136"/>
    </source>
</evidence>
<dbReference type="Gene3D" id="6.10.340.10">
    <property type="match status" value="1"/>
</dbReference>
<evidence type="ECO:0000259" key="14">
    <source>
        <dbReference type="PROSITE" id="PS50109"/>
    </source>
</evidence>
<evidence type="ECO:0000256" key="12">
    <source>
        <dbReference type="SAM" id="Coils"/>
    </source>
</evidence>
<evidence type="ECO:0000256" key="2">
    <source>
        <dbReference type="ARBA" id="ARBA00004651"/>
    </source>
</evidence>
<keyword evidence="9" id="KW-0067">ATP-binding</keyword>
<accession>A0ABS4NM51</accession>
<dbReference type="InterPro" id="IPR003660">
    <property type="entry name" value="HAMP_dom"/>
</dbReference>
<sequence>MKRWGITFKLFVMTVIFFVCFYGMVILSQFLLFDRFYQTQKESRVEKHLKSFGTSYTKEAWGRTRTSRELVRFMLRNKTQMVILKLDGRMKSEDPFRMKLIDDKGQTQVIPMSLFMNQFGDMLRSAHLKENDRVTIQGELVTGENDLGNQFFPLTITKQGFQPVGEEAELGNTSITGTITELVLPDLKIWNPRQGILFEAIEDWFPLNTGQLESLGKLNMVKEEWTAPWSGIRNSVMILPVKQASGEIELLFSVTSLQDVKDSNEALRWFFLYLGLGGFVLILVLSLFYSKMVTRPLIKLNNTAKRMVALDFTGHASIRQKDELGNLSRSMFTLSQSLDTALGELRETNQQLVEEMEQKKKLEQMQQDFFASASHELKTPLSIIKGFAEGLEDGVSAGKQDHYIKVIIEEADKMEFLVKDMLDLARLESGTIKLRKSSFMLSEMTEKVTDKLVHSLQNKQLDVVIIPANELPVYADATWIEQVLSNLLTNAIRHAEEGSTITVTLESSPKKLLFTIHNKGERIPEDQLAHIWERFYRIEASRSRLTGGTGLGLSIAKQILDMHGCRYAVMNTSDGVCFSVTFGG</sequence>
<proteinExistence type="predicted"/>
<feature type="domain" description="Histidine kinase" evidence="14">
    <location>
        <begin position="372"/>
        <end position="584"/>
    </location>
</feature>
<dbReference type="RefSeq" id="WP_209870581.1">
    <property type="nucleotide sequence ID" value="NZ_JAGGLV010000003.1"/>
</dbReference>
<keyword evidence="6" id="KW-0808">Transferase</keyword>
<dbReference type="SMART" id="SM00387">
    <property type="entry name" value="HATPase_c"/>
    <property type="match status" value="1"/>
</dbReference>
<dbReference type="PANTHER" id="PTHR45453:SF3">
    <property type="entry name" value="HISTIDINE KINASE"/>
    <property type="match status" value="1"/>
</dbReference>
<evidence type="ECO:0000256" key="6">
    <source>
        <dbReference type="ARBA" id="ARBA00022679"/>
    </source>
</evidence>
<feature type="transmembrane region" description="Helical" evidence="13">
    <location>
        <begin position="270"/>
        <end position="289"/>
    </location>
</feature>
<dbReference type="Pfam" id="PF02518">
    <property type="entry name" value="HATPase_c"/>
    <property type="match status" value="1"/>
</dbReference>
<comment type="caution">
    <text evidence="16">The sequence shown here is derived from an EMBL/GenBank/DDBJ whole genome shotgun (WGS) entry which is preliminary data.</text>
</comment>
<evidence type="ECO:0000256" key="7">
    <source>
        <dbReference type="ARBA" id="ARBA00022741"/>
    </source>
</evidence>
<evidence type="ECO:0000256" key="10">
    <source>
        <dbReference type="ARBA" id="ARBA00023012"/>
    </source>
</evidence>
<dbReference type="InterPro" id="IPR004358">
    <property type="entry name" value="Sig_transdc_His_kin-like_C"/>
</dbReference>
<evidence type="ECO:0000313" key="17">
    <source>
        <dbReference type="Proteomes" id="UP000773462"/>
    </source>
</evidence>
<protein>
    <recommendedName>
        <fullName evidence="3">histidine kinase</fullName>
        <ecNumber evidence="3">2.7.13.3</ecNumber>
    </recommendedName>
</protein>
<dbReference type="CDD" id="cd00075">
    <property type="entry name" value="HATPase"/>
    <property type="match status" value="1"/>
</dbReference>
<dbReference type="InterPro" id="IPR036097">
    <property type="entry name" value="HisK_dim/P_sf"/>
</dbReference>
<dbReference type="PRINTS" id="PR00344">
    <property type="entry name" value="BCTRLSENSOR"/>
</dbReference>
<dbReference type="SUPFAM" id="SSF158472">
    <property type="entry name" value="HAMP domain-like"/>
    <property type="match status" value="1"/>
</dbReference>
<evidence type="ECO:0000256" key="5">
    <source>
        <dbReference type="ARBA" id="ARBA00022553"/>
    </source>
</evidence>
<organism evidence="16 17">
    <name type="scientific">Paenibacillus silagei</name>
    <dbReference type="NCBI Taxonomy" id="1670801"/>
    <lineage>
        <taxon>Bacteria</taxon>
        <taxon>Bacillati</taxon>
        <taxon>Bacillota</taxon>
        <taxon>Bacilli</taxon>
        <taxon>Bacillales</taxon>
        <taxon>Paenibacillaceae</taxon>
        <taxon>Paenibacillus</taxon>
    </lineage>
</organism>
<evidence type="ECO:0000256" key="1">
    <source>
        <dbReference type="ARBA" id="ARBA00000085"/>
    </source>
</evidence>
<dbReference type="Pfam" id="PF00512">
    <property type="entry name" value="HisKA"/>
    <property type="match status" value="1"/>
</dbReference>
<dbReference type="SMART" id="SM00304">
    <property type="entry name" value="HAMP"/>
    <property type="match status" value="1"/>
</dbReference>
<keyword evidence="7" id="KW-0547">Nucleotide-binding</keyword>
<feature type="transmembrane region" description="Helical" evidence="13">
    <location>
        <begin position="6"/>
        <end position="33"/>
    </location>
</feature>
<dbReference type="PROSITE" id="PS50109">
    <property type="entry name" value="HIS_KIN"/>
    <property type="match status" value="1"/>
</dbReference>
<dbReference type="InterPro" id="IPR005467">
    <property type="entry name" value="His_kinase_dom"/>
</dbReference>
<keyword evidence="17" id="KW-1185">Reference proteome</keyword>
<dbReference type="SMART" id="SM00388">
    <property type="entry name" value="HisKA"/>
    <property type="match status" value="1"/>
</dbReference>
<dbReference type="SUPFAM" id="SSF55874">
    <property type="entry name" value="ATPase domain of HSP90 chaperone/DNA topoisomerase II/histidine kinase"/>
    <property type="match status" value="1"/>
</dbReference>